<name>A0A2B7XE87_9EURO</name>
<protein>
    <submittedName>
        <fullName evidence="2">Uncharacterized protein</fullName>
    </submittedName>
</protein>
<accession>A0A2B7XE87</accession>
<comment type="caution">
    <text evidence="2">The sequence shown here is derived from an EMBL/GenBank/DDBJ whole genome shotgun (WGS) entry which is preliminary data.</text>
</comment>
<feature type="region of interest" description="Disordered" evidence="1">
    <location>
        <begin position="107"/>
        <end position="140"/>
    </location>
</feature>
<dbReference type="Proteomes" id="UP000224080">
    <property type="component" value="Unassembled WGS sequence"/>
</dbReference>
<reference evidence="2 3" key="1">
    <citation type="submission" date="2017-10" db="EMBL/GenBank/DDBJ databases">
        <title>Comparative genomics in systemic dimorphic fungi from Ajellomycetaceae.</title>
        <authorList>
            <person name="Munoz J.F."/>
            <person name="Mcewen J.G."/>
            <person name="Clay O.K."/>
            <person name="Cuomo C.A."/>
        </authorList>
    </citation>
    <scope>NUCLEOTIDE SEQUENCE [LARGE SCALE GENOMIC DNA]</scope>
    <source>
        <strain evidence="2 3">UAMH130</strain>
    </source>
</reference>
<dbReference type="EMBL" id="PDNC01000014">
    <property type="protein sequence ID" value="PGH07446.1"/>
    <property type="molecule type" value="Genomic_DNA"/>
</dbReference>
<keyword evidence="3" id="KW-1185">Reference proteome</keyword>
<sequence>MSNPEPAEESKPRVVAFHPFHLLSHVGKAINTALPDLEASTPYETTWQQCLETVFKSLAGLDRKISIDPPIPTLQKRALRNEALQQAQAQATLFDTDTSLTKPIRLRYDRNQVPLPTRPSSPQTKQRAKEHAQPSPPYEEPYPVVITAALEPLLFTHGG</sequence>
<organism evidence="2 3">
    <name type="scientific">Blastomyces parvus</name>
    <dbReference type="NCBI Taxonomy" id="2060905"/>
    <lineage>
        <taxon>Eukaryota</taxon>
        <taxon>Fungi</taxon>
        <taxon>Dikarya</taxon>
        <taxon>Ascomycota</taxon>
        <taxon>Pezizomycotina</taxon>
        <taxon>Eurotiomycetes</taxon>
        <taxon>Eurotiomycetidae</taxon>
        <taxon>Onygenales</taxon>
        <taxon>Ajellomycetaceae</taxon>
        <taxon>Blastomyces</taxon>
    </lineage>
</organism>
<evidence type="ECO:0000313" key="3">
    <source>
        <dbReference type="Proteomes" id="UP000224080"/>
    </source>
</evidence>
<proteinExistence type="predicted"/>
<evidence type="ECO:0000256" key="1">
    <source>
        <dbReference type="SAM" id="MobiDB-lite"/>
    </source>
</evidence>
<evidence type="ECO:0000313" key="2">
    <source>
        <dbReference type="EMBL" id="PGH07446.1"/>
    </source>
</evidence>
<dbReference type="AlphaFoldDB" id="A0A2B7XE87"/>
<dbReference type="OrthoDB" id="4653208at2759"/>
<gene>
    <name evidence="2" type="ORF">GX51_01747</name>
</gene>
<dbReference type="STRING" id="2060905.A0A2B7XE87"/>